<protein>
    <submittedName>
        <fullName evidence="1">Uncharacterized protein</fullName>
    </submittedName>
</protein>
<dbReference type="Proteomes" id="UP001186974">
    <property type="component" value="Unassembled WGS sequence"/>
</dbReference>
<reference evidence="1" key="1">
    <citation type="submission" date="2024-09" db="EMBL/GenBank/DDBJ databases">
        <title>Black Yeasts Isolated from many extreme environments.</title>
        <authorList>
            <person name="Coleine C."/>
            <person name="Stajich J.E."/>
            <person name="Selbmann L."/>
        </authorList>
    </citation>
    <scope>NUCLEOTIDE SEQUENCE</scope>
    <source>
        <strain evidence="1">CCFEE 5737</strain>
    </source>
</reference>
<name>A0ACC3D432_9PEZI</name>
<keyword evidence="2" id="KW-1185">Reference proteome</keyword>
<sequence>VVSGIITDGVGMLTSSSLNEDSINMLEKSMPFELPAISISNEIFTSIEEIDVRSSRKLEVMSGKKGESKIEGGSVVAVDDVELLPVSLADGEKVEQSIATDSSELCPDEVISSSVKTPSVYETSDDEAIETGASVLIGSDDPAERDALDDSPSAPVT</sequence>
<proteinExistence type="predicted"/>
<feature type="non-terminal residue" evidence="1">
    <location>
        <position position="157"/>
    </location>
</feature>
<feature type="non-terminal residue" evidence="1">
    <location>
        <position position="1"/>
    </location>
</feature>
<evidence type="ECO:0000313" key="1">
    <source>
        <dbReference type="EMBL" id="KAK3061499.1"/>
    </source>
</evidence>
<comment type="caution">
    <text evidence="1">The sequence shown here is derived from an EMBL/GenBank/DDBJ whole genome shotgun (WGS) entry which is preliminary data.</text>
</comment>
<gene>
    <name evidence="1" type="ORF">LTS18_006068</name>
</gene>
<evidence type="ECO:0000313" key="2">
    <source>
        <dbReference type="Proteomes" id="UP001186974"/>
    </source>
</evidence>
<organism evidence="1 2">
    <name type="scientific">Coniosporium uncinatum</name>
    <dbReference type="NCBI Taxonomy" id="93489"/>
    <lineage>
        <taxon>Eukaryota</taxon>
        <taxon>Fungi</taxon>
        <taxon>Dikarya</taxon>
        <taxon>Ascomycota</taxon>
        <taxon>Pezizomycotina</taxon>
        <taxon>Dothideomycetes</taxon>
        <taxon>Dothideomycetes incertae sedis</taxon>
        <taxon>Coniosporium</taxon>
    </lineage>
</organism>
<dbReference type="EMBL" id="JAWDJW010007804">
    <property type="protein sequence ID" value="KAK3061499.1"/>
    <property type="molecule type" value="Genomic_DNA"/>
</dbReference>
<accession>A0ACC3D432</accession>